<sequence>MYTHHSFRFPAGATIAFVKMIIEQNHNIEIAKQVLKLGEKTLIDPLSLRDYFPSGCEAKIDVQLK</sequence>
<dbReference type="SUPFAM" id="SSF54236">
    <property type="entry name" value="Ubiquitin-like"/>
    <property type="match status" value="1"/>
</dbReference>
<dbReference type="CDD" id="cd17039">
    <property type="entry name" value="Ubl_ubiquitin_like"/>
    <property type="match status" value="1"/>
</dbReference>
<comment type="caution">
    <text evidence="1">The sequence shown here is derived from an EMBL/GenBank/DDBJ whole genome shotgun (WGS) entry which is preliminary data.</text>
</comment>
<evidence type="ECO:0000313" key="2">
    <source>
        <dbReference type="Proteomes" id="UP000815325"/>
    </source>
</evidence>
<keyword evidence="2" id="KW-1185">Reference proteome</keyword>
<organism evidence="1 2">
    <name type="scientific">Dunaliella salina</name>
    <name type="common">Green alga</name>
    <name type="synonym">Protococcus salinus</name>
    <dbReference type="NCBI Taxonomy" id="3046"/>
    <lineage>
        <taxon>Eukaryota</taxon>
        <taxon>Viridiplantae</taxon>
        <taxon>Chlorophyta</taxon>
        <taxon>core chlorophytes</taxon>
        <taxon>Chlorophyceae</taxon>
        <taxon>CS clade</taxon>
        <taxon>Chlamydomonadales</taxon>
        <taxon>Dunaliellaceae</taxon>
        <taxon>Dunaliella</taxon>
    </lineage>
</organism>
<reference evidence="1" key="1">
    <citation type="submission" date="2017-08" db="EMBL/GenBank/DDBJ databases">
        <authorList>
            <person name="Polle J.E."/>
            <person name="Barry K."/>
            <person name="Cushman J."/>
            <person name="Schmutz J."/>
            <person name="Tran D."/>
            <person name="Hathwaick L.T."/>
            <person name="Yim W.C."/>
            <person name="Jenkins J."/>
            <person name="Mckie-Krisberg Z.M."/>
            <person name="Prochnik S."/>
            <person name="Lindquist E."/>
            <person name="Dockter R.B."/>
            <person name="Adam C."/>
            <person name="Molina H."/>
            <person name="Bunkerborg J."/>
            <person name="Jin E."/>
            <person name="Buchheim M."/>
            <person name="Magnuson J."/>
        </authorList>
    </citation>
    <scope>NUCLEOTIDE SEQUENCE</scope>
    <source>
        <strain evidence="1">CCAP 19/18</strain>
    </source>
</reference>
<evidence type="ECO:0000313" key="1">
    <source>
        <dbReference type="EMBL" id="KAF5840116.1"/>
    </source>
</evidence>
<dbReference type="Proteomes" id="UP000815325">
    <property type="component" value="Unassembled WGS sequence"/>
</dbReference>
<dbReference type="EMBL" id="MU069523">
    <property type="protein sequence ID" value="KAF5840116.1"/>
    <property type="molecule type" value="Genomic_DNA"/>
</dbReference>
<name>A0ABQ7GZS9_DUNSA</name>
<dbReference type="InterPro" id="IPR029071">
    <property type="entry name" value="Ubiquitin-like_domsf"/>
</dbReference>
<protein>
    <submittedName>
        <fullName evidence="1">Uncharacterized protein</fullName>
    </submittedName>
</protein>
<proteinExistence type="predicted"/>
<gene>
    <name evidence="1" type="ORF">DUNSADRAFT_17717</name>
</gene>
<accession>A0ABQ7GZS9</accession>